<evidence type="ECO:0000259" key="4">
    <source>
        <dbReference type="SMART" id="SM00382"/>
    </source>
</evidence>
<comment type="similarity">
    <text evidence="2">Belongs to the Sph1/Sph2 family.</text>
</comment>
<dbReference type="SUPFAM" id="SSF52540">
    <property type="entry name" value="P-loop containing nucleoside triphosphate hydrolases"/>
    <property type="match status" value="2"/>
</dbReference>
<dbReference type="CDD" id="cd00267">
    <property type="entry name" value="ABC_ATPase"/>
    <property type="match status" value="1"/>
</dbReference>
<sequence>MNISGFKIRRFAQDIYTKEQTPQLHELNSESVLIHGPNQSGKSLTFNALLYGVLGLDESLGIRPGGGNKMSVTFTDGSRITRAEPKRKYEWNGEVYTKDTAEEKLRGRVGETQILRHHFLHSHLDQLPLTTLSRKQRLDLILSVTNRSSKRRVEELESLIEEKNTRLVEKSDKQSRLENRHNRLTVTISKLERQQDEWQELIEIAESGRLDEIRDTLARDQSLKQEVDRLYKKRKGLNRKISEKEEEIDELQRFETEIEDIIVEAMKEFVCPVCEGRVNSETAKDRIHSDDTCPFCNQENSIQGLKENLRSEKLEAEGRPEKLTEEIDEHENELEEVNTEIREIEERQPELSNLNSKAVDRLEQGMTTSEILEEARTNLSQVETELNDSQARLSEIEDDLSKTEEQRELIDSDIDDFKRELNEIRADSYTRALNDFEKTWTEHFNMLSGELGRGVEINPDNGAIGLPGEDERRIYNRRGELSDSEIQLLNISFALALNSHADATDIIDWSVIVMDEPFSHLDEDIKFQALEHLKSVDQQIVITSSDQAMIEEFPSERILKLKRATIDQTSLEEWGA</sequence>
<organism evidence="5 6">
    <name type="scientific">Haloarcula salinisoli</name>
    <dbReference type="NCBI Taxonomy" id="2487746"/>
    <lineage>
        <taxon>Archaea</taxon>
        <taxon>Methanobacteriati</taxon>
        <taxon>Methanobacteriota</taxon>
        <taxon>Stenosarchaea group</taxon>
        <taxon>Halobacteria</taxon>
        <taxon>Halobacteriales</taxon>
        <taxon>Haloarculaceae</taxon>
        <taxon>Haloarcula</taxon>
    </lineage>
</organism>
<dbReference type="Gene3D" id="3.40.50.300">
    <property type="entry name" value="P-loop containing nucleotide triphosphate hydrolases"/>
    <property type="match status" value="1"/>
</dbReference>
<evidence type="ECO:0000313" key="5">
    <source>
        <dbReference type="EMBL" id="MBX0305363.1"/>
    </source>
</evidence>
<evidence type="ECO:0000256" key="3">
    <source>
        <dbReference type="SAM" id="Coils"/>
    </source>
</evidence>
<dbReference type="Proteomes" id="UP000783863">
    <property type="component" value="Unassembled WGS sequence"/>
</dbReference>
<reference evidence="5" key="1">
    <citation type="submission" date="2021-06" db="EMBL/GenBank/DDBJ databases">
        <title>Halomicroarcula sp. F24A a new haloarchaeum isolated from saline soil.</title>
        <authorList>
            <person name="Duran-Viseras A."/>
            <person name="Sanchez-Porro C."/>
            <person name="Ventosa A."/>
        </authorList>
    </citation>
    <scope>NUCLEOTIDE SEQUENCE</scope>
    <source>
        <strain evidence="5">F24A</strain>
    </source>
</reference>
<gene>
    <name evidence="5" type="ORF">EGD98_17015</name>
</gene>
<dbReference type="PANTHER" id="PTHR32114">
    <property type="entry name" value="ABC TRANSPORTER ABCH.3"/>
    <property type="match status" value="1"/>
</dbReference>
<feature type="coiled-coil region" evidence="3">
    <location>
        <begin position="146"/>
        <end position="264"/>
    </location>
</feature>
<dbReference type="AlphaFoldDB" id="A0A8J7YQ92"/>
<comment type="caution">
    <text evidence="5">The sequence shown here is derived from an EMBL/GenBank/DDBJ whole genome shotgun (WGS) entry which is preliminary data.</text>
</comment>
<evidence type="ECO:0000313" key="6">
    <source>
        <dbReference type="Proteomes" id="UP000783863"/>
    </source>
</evidence>
<dbReference type="EMBL" id="RKLQ01000003">
    <property type="protein sequence ID" value="MBX0305363.1"/>
    <property type="molecule type" value="Genomic_DNA"/>
</dbReference>
<keyword evidence="1 3" id="KW-0175">Coiled coil</keyword>
<keyword evidence="6" id="KW-1185">Reference proteome</keyword>
<feature type="domain" description="AAA+ ATPase" evidence="4">
    <location>
        <begin position="28"/>
        <end position="565"/>
    </location>
</feature>
<dbReference type="RefSeq" id="WP_220589597.1">
    <property type="nucleotide sequence ID" value="NZ_RKLQ01000003.1"/>
</dbReference>
<evidence type="ECO:0000256" key="1">
    <source>
        <dbReference type="ARBA" id="ARBA00023054"/>
    </source>
</evidence>
<dbReference type="InterPro" id="IPR027417">
    <property type="entry name" value="P-loop_NTPase"/>
</dbReference>
<accession>A0A8J7YQ92</accession>
<proteinExistence type="inferred from homology"/>
<dbReference type="InterPro" id="IPR003593">
    <property type="entry name" value="AAA+_ATPase"/>
</dbReference>
<protein>
    <recommendedName>
        <fullName evidence="4">AAA+ ATPase domain-containing protein</fullName>
    </recommendedName>
</protein>
<dbReference type="SMART" id="SM00382">
    <property type="entry name" value="AAA"/>
    <property type="match status" value="1"/>
</dbReference>
<dbReference type="PANTHER" id="PTHR32114:SF2">
    <property type="entry name" value="ABC TRANSPORTER ABCH.3"/>
    <property type="match status" value="1"/>
</dbReference>
<feature type="coiled-coil region" evidence="3">
    <location>
        <begin position="313"/>
        <end position="427"/>
    </location>
</feature>
<name>A0A8J7YQ92_9EURY</name>
<evidence type="ECO:0000256" key="2">
    <source>
        <dbReference type="ARBA" id="ARBA00049666"/>
    </source>
</evidence>